<comment type="caution">
    <text evidence="4">The sequence shown here is derived from an EMBL/GenBank/DDBJ whole genome shotgun (WGS) entry which is preliminary data.</text>
</comment>
<reference evidence="4 5" key="1">
    <citation type="submission" date="2020-03" db="EMBL/GenBank/DDBJ databases">
        <title>Roseomonas selenitidurans sp. nov. isolated from urban soil.</title>
        <authorList>
            <person name="Liu H."/>
        </authorList>
    </citation>
    <scope>NUCLEOTIDE SEQUENCE [LARGE SCALE GENOMIC DNA]</scope>
    <source>
        <strain evidence="4 5">BU-1</strain>
    </source>
</reference>
<dbReference type="RefSeq" id="WP_168033641.1">
    <property type="nucleotide sequence ID" value="NZ_JAAVNE010000035.1"/>
</dbReference>
<keyword evidence="1" id="KW-0472">Membrane</keyword>
<feature type="transmembrane region" description="Helical" evidence="1">
    <location>
        <begin position="388"/>
        <end position="405"/>
    </location>
</feature>
<evidence type="ECO:0000256" key="1">
    <source>
        <dbReference type="SAM" id="Phobius"/>
    </source>
</evidence>
<feature type="domain" description="DUF6311" evidence="3">
    <location>
        <begin position="454"/>
        <end position="559"/>
    </location>
</feature>
<feature type="transmembrane region" description="Helical" evidence="1">
    <location>
        <begin position="22"/>
        <end position="44"/>
    </location>
</feature>
<gene>
    <name evidence="4" type="ORF">HEQ75_19005</name>
</gene>
<feature type="transmembrane region" description="Helical" evidence="1">
    <location>
        <begin position="310"/>
        <end position="331"/>
    </location>
</feature>
<feature type="transmembrane region" description="Helical" evidence="1">
    <location>
        <begin position="241"/>
        <end position="264"/>
    </location>
</feature>
<protein>
    <recommendedName>
        <fullName evidence="6">Glycosyltransferase RgtA/B/C/D-like domain-containing protein</fullName>
    </recommendedName>
</protein>
<proteinExistence type="predicted"/>
<dbReference type="InterPro" id="IPR046278">
    <property type="entry name" value="DUF6311"/>
</dbReference>
<dbReference type="Proteomes" id="UP000787635">
    <property type="component" value="Unassembled WGS sequence"/>
</dbReference>
<dbReference type="Pfam" id="PF19830">
    <property type="entry name" value="DUF6311"/>
    <property type="match status" value="1"/>
</dbReference>
<evidence type="ECO:0008006" key="6">
    <source>
        <dbReference type="Google" id="ProtNLM"/>
    </source>
</evidence>
<feature type="transmembrane region" description="Helical" evidence="1">
    <location>
        <begin position="343"/>
        <end position="368"/>
    </location>
</feature>
<feature type="transmembrane region" description="Helical" evidence="1">
    <location>
        <begin position="195"/>
        <end position="220"/>
    </location>
</feature>
<dbReference type="EMBL" id="JAAVNE010000035">
    <property type="protein sequence ID" value="NKC32962.1"/>
    <property type="molecule type" value="Genomic_DNA"/>
</dbReference>
<evidence type="ECO:0000259" key="3">
    <source>
        <dbReference type="Pfam" id="PF25853"/>
    </source>
</evidence>
<evidence type="ECO:0000313" key="5">
    <source>
        <dbReference type="Proteomes" id="UP000787635"/>
    </source>
</evidence>
<dbReference type="Pfam" id="PF25853">
    <property type="entry name" value="DUF6311_C"/>
    <property type="match status" value="1"/>
</dbReference>
<evidence type="ECO:0000259" key="2">
    <source>
        <dbReference type="Pfam" id="PF19830"/>
    </source>
</evidence>
<organism evidence="4 5">
    <name type="scientific">Falsiroseomonas selenitidurans</name>
    <dbReference type="NCBI Taxonomy" id="2716335"/>
    <lineage>
        <taxon>Bacteria</taxon>
        <taxon>Pseudomonadati</taxon>
        <taxon>Pseudomonadota</taxon>
        <taxon>Alphaproteobacteria</taxon>
        <taxon>Acetobacterales</taxon>
        <taxon>Roseomonadaceae</taxon>
        <taxon>Falsiroseomonas</taxon>
    </lineage>
</organism>
<name>A0ABX1EBU5_9PROT</name>
<dbReference type="InterPro" id="IPR058671">
    <property type="entry name" value="DUF6311_C"/>
</dbReference>
<feature type="domain" description="DUF6311" evidence="2">
    <location>
        <begin position="29"/>
        <end position="428"/>
    </location>
</feature>
<accession>A0ABX1EBU5</accession>
<keyword evidence="5" id="KW-1185">Reference proteome</keyword>
<keyword evidence="1" id="KW-0812">Transmembrane</keyword>
<sequence length="565" mass="61015">MLTRVTESDVAAPRFAAGTRRLALALALLGGALAAIVTLGPRILDIRDLGWLLHGTLGPDPVAYLVAWQYLATSPWSWPPGLNPDYGIELSSAIFYVDAVPLLAFLAKALRPVLEVPQYWGPWMVLCSALQAGFGWKLLGEAVEDPVARGLGAVLLAFQPMLLNRMGGHFPLVAQWAVLWALWLAIRPVPRRQGALWVACLGLAALMNAYITAMCGLVWAADWVNRAWQGRIWRGPGAPAALVQAVAVPGVTLGSLWLAGFFSLGGEVMPVGLHYGYSQFDLTAPFDALEWGRLLPELPGLRHWEVGGSYLGAGSLALMALAGVLALRAPAGLGAVLGRRLPLLAMLLAMLGFAISNRLAIAGQVFPLFEVPHALLRLADMLRASERFFWPLGYALIFAAAALVARRLPLQPARAVLAGALLLQLGDIEAGMGRFRDLVAQAPRVAADRLPDPFWPQAALRYSRVRAVPAGNFALHWEEIARFAAPRHIPTDAVYLSRIDPALIEALNARTLADLAAGRWEPGTLYVLRDAATEALVRPRLDPARDLLGQRDGLTVFAPGWFAPR</sequence>
<evidence type="ECO:0000313" key="4">
    <source>
        <dbReference type="EMBL" id="NKC32962.1"/>
    </source>
</evidence>
<keyword evidence="1" id="KW-1133">Transmembrane helix</keyword>
<feature type="transmembrane region" description="Helical" evidence="1">
    <location>
        <begin position="170"/>
        <end position="189"/>
    </location>
</feature>